<dbReference type="Proteomes" id="UP000472272">
    <property type="component" value="Chromosome 5"/>
</dbReference>
<dbReference type="Pfam" id="PF04083">
    <property type="entry name" value="Abhydro_lipase"/>
    <property type="match status" value="1"/>
</dbReference>
<feature type="domain" description="Partial AB-hydrolase lipase" evidence="3">
    <location>
        <begin position="127"/>
        <end position="186"/>
    </location>
</feature>
<evidence type="ECO:0000259" key="3">
    <source>
        <dbReference type="Pfam" id="PF04083"/>
    </source>
</evidence>
<keyword evidence="2" id="KW-0732">Signal</keyword>
<keyword evidence="5" id="KW-1185">Reference proteome</keyword>
<dbReference type="FunFam" id="3.40.50.1820:FF:000012">
    <property type="entry name" value="Lipase"/>
    <property type="match status" value="1"/>
</dbReference>
<protein>
    <recommendedName>
        <fullName evidence="3">Partial AB-hydrolase lipase domain-containing protein</fullName>
    </recommendedName>
</protein>
<dbReference type="InterPro" id="IPR029058">
    <property type="entry name" value="AB_hydrolase_fold"/>
</dbReference>
<organism evidence="4 5">
    <name type="scientific">Podarcis muralis</name>
    <name type="common">Wall lizard</name>
    <name type="synonym">Lacerta muralis</name>
    <dbReference type="NCBI Taxonomy" id="64176"/>
    <lineage>
        <taxon>Eukaryota</taxon>
        <taxon>Metazoa</taxon>
        <taxon>Chordata</taxon>
        <taxon>Craniata</taxon>
        <taxon>Vertebrata</taxon>
        <taxon>Euteleostomi</taxon>
        <taxon>Lepidosauria</taxon>
        <taxon>Squamata</taxon>
        <taxon>Bifurcata</taxon>
        <taxon>Unidentata</taxon>
        <taxon>Episquamata</taxon>
        <taxon>Laterata</taxon>
        <taxon>Lacertibaenia</taxon>
        <taxon>Lacertidae</taxon>
        <taxon>Podarcis</taxon>
    </lineage>
</organism>
<dbReference type="AlphaFoldDB" id="A0A670IBS7"/>
<evidence type="ECO:0000256" key="2">
    <source>
        <dbReference type="SAM" id="SignalP"/>
    </source>
</evidence>
<reference evidence="4" key="3">
    <citation type="submission" date="2025-09" db="UniProtKB">
        <authorList>
            <consortium name="Ensembl"/>
        </authorList>
    </citation>
    <scope>IDENTIFICATION</scope>
</reference>
<reference evidence="4 5" key="1">
    <citation type="journal article" date="2019" name="Proc. Natl. Acad. Sci. U.S.A.">
        <title>Regulatory changes in pterin and carotenoid genes underlie balanced color polymorphisms in the wall lizard.</title>
        <authorList>
            <person name="Andrade P."/>
            <person name="Pinho C."/>
            <person name="Perez I de Lanuza G."/>
            <person name="Afonso S."/>
            <person name="Brejcha J."/>
            <person name="Rubin C.J."/>
            <person name="Wallerman O."/>
            <person name="Pereira P."/>
            <person name="Sabatino S.J."/>
            <person name="Bellati A."/>
            <person name="Pellitteri-Rosa D."/>
            <person name="Bosakova Z."/>
            <person name="Bunikis I."/>
            <person name="Carretero M.A."/>
            <person name="Feiner N."/>
            <person name="Marsik P."/>
            <person name="Pauperio F."/>
            <person name="Salvi D."/>
            <person name="Soler L."/>
            <person name="While G.M."/>
            <person name="Uller T."/>
            <person name="Font E."/>
            <person name="Andersson L."/>
            <person name="Carneiro M."/>
        </authorList>
    </citation>
    <scope>NUCLEOTIDE SEQUENCE</scope>
</reference>
<dbReference type="Ensembl" id="ENSPMRT00000009705.1">
    <property type="protein sequence ID" value="ENSPMRP00000009089.1"/>
    <property type="gene ID" value="ENSPMRG00000006114.1"/>
</dbReference>
<dbReference type="PANTHER" id="PTHR11005">
    <property type="entry name" value="LYSOSOMAL ACID LIPASE-RELATED"/>
    <property type="match status" value="1"/>
</dbReference>
<evidence type="ECO:0000256" key="1">
    <source>
        <dbReference type="ARBA" id="ARBA00010701"/>
    </source>
</evidence>
<reference evidence="4" key="2">
    <citation type="submission" date="2025-08" db="UniProtKB">
        <authorList>
            <consortium name="Ensembl"/>
        </authorList>
    </citation>
    <scope>IDENTIFICATION</scope>
</reference>
<sequence length="486" mass="54900">MQLGSALNASAWAVSLGRCLTLLTHPYPTSCPQVLLFLQLIHFEASDLQRTVLLRAVNSLLSLKTPSTYLKCNDLMKDAKLIILKALSKQTMPWASILICLVYGSALAHGLIGDRSVDYEATLNAKSLIEYWEYPAEEHDVTTDDGYILTIFRIPHGRADRPDPGPRPVVFLQHGLLVDAANWFQNLPHNSLAFMLADAGYDVWLGNSRGNSWSRRHHFLSPRSVEFWEFSFDQMAKYDLPASIDYVLQKTGQKQLFYIGHSQGTTMAFIAFSTNPRLAAKIKLYIALAPVATVKYAKTPLAKLSLLHEVQIKAMFGMKEFLPKTFFGSLVAAEFCSRNLLAPICGNLLFMLCGFNEKNLNLSRIDVYAAQVPSGTSVQNIIHWKQSILAGKLQAYDYGLFDNLARYGKVEPPEYNIRNMNVTTIVWSSGEDWLSGPEDVDMLIPKIKNLLYHEYIPEWNHLDFVFGLDAADRMYYKIIENLKENL</sequence>
<evidence type="ECO:0000313" key="4">
    <source>
        <dbReference type="Ensembl" id="ENSPMRP00000009089.1"/>
    </source>
</evidence>
<dbReference type="OMA" id="HLHFIWG"/>
<name>A0A670IBS7_PODMU</name>
<dbReference type="SUPFAM" id="SSF53474">
    <property type="entry name" value="alpha/beta-Hydrolases"/>
    <property type="match status" value="1"/>
</dbReference>
<accession>A0A670IBS7</accession>
<proteinExistence type="inferred from homology"/>
<dbReference type="GeneTree" id="ENSGT00940000154696"/>
<evidence type="ECO:0000313" key="5">
    <source>
        <dbReference type="Proteomes" id="UP000472272"/>
    </source>
</evidence>
<feature type="signal peptide" evidence="2">
    <location>
        <begin position="1"/>
        <end position="17"/>
    </location>
</feature>
<dbReference type="GO" id="GO:0006629">
    <property type="term" value="P:lipid metabolic process"/>
    <property type="evidence" value="ECO:0007669"/>
    <property type="project" value="InterPro"/>
</dbReference>
<feature type="chain" id="PRO_5025515736" description="Partial AB-hydrolase lipase domain-containing protein" evidence="2">
    <location>
        <begin position="18"/>
        <end position="486"/>
    </location>
</feature>
<comment type="similarity">
    <text evidence="1">Belongs to the AB hydrolase superfamily. Lipase family.</text>
</comment>
<dbReference type="Gene3D" id="3.40.50.1820">
    <property type="entry name" value="alpha/beta hydrolase"/>
    <property type="match status" value="1"/>
</dbReference>
<dbReference type="InterPro" id="IPR006693">
    <property type="entry name" value="AB_hydrolase_lipase"/>
</dbReference>